<evidence type="ECO:0000313" key="3">
    <source>
        <dbReference type="EMBL" id="MEV0972014.1"/>
    </source>
</evidence>
<keyword evidence="1" id="KW-1133">Transmembrane helix</keyword>
<feature type="domain" description="DUF1468" evidence="2">
    <location>
        <begin position="11"/>
        <end position="142"/>
    </location>
</feature>
<keyword evidence="1" id="KW-0472">Membrane</keyword>
<gene>
    <name evidence="3" type="ORF">AB0I59_25710</name>
</gene>
<name>A0ABV3GK99_MICGL</name>
<keyword evidence="4" id="KW-1185">Reference proteome</keyword>
<sequence>MTKIRLYRLNSLVVMLFALGVMGYALSLPLGDLQQPGAGMWPLAVSVVMALAALGLLVGERDDGDYEPLTRRTWIIVAGFGLMGAFIVIFSIAGLTLASFLMCLVWLRFMAEYRWRTSLVLSIALTAIAVLTFSVLLGIPMPHDVLSVL</sequence>
<feature type="transmembrane region" description="Helical" evidence="1">
    <location>
        <begin position="38"/>
        <end position="59"/>
    </location>
</feature>
<evidence type="ECO:0000256" key="1">
    <source>
        <dbReference type="SAM" id="Phobius"/>
    </source>
</evidence>
<protein>
    <submittedName>
        <fullName evidence="3">Tripartite tricarboxylate transporter TctB family protein</fullName>
    </submittedName>
</protein>
<dbReference type="RefSeq" id="WP_358136752.1">
    <property type="nucleotide sequence ID" value="NZ_JBFALK010000015.1"/>
</dbReference>
<comment type="caution">
    <text evidence="3">The sequence shown here is derived from an EMBL/GenBank/DDBJ whole genome shotgun (WGS) entry which is preliminary data.</text>
</comment>
<feature type="transmembrane region" description="Helical" evidence="1">
    <location>
        <begin position="74"/>
        <end position="107"/>
    </location>
</feature>
<dbReference type="InterPro" id="IPR009936">
    <property type="entry name" value="DUF1468"/>
</dbReference>
<dbReference type="Proteomes" id="UP001551675">
    <property type="component" value="Unassembled WGS sequence"/>
</dbReference>
<evidence type="ECO:0000259" key="2">
    <source>
        <dbReference type="Pfam" id="PF07331"/>
    </source>
</evidence>
<organism evidence="3 4">
    <name type="scientific">Microtetraspora glauca</name>
    <dbReference type="NCBI Taxonomy" id="1996"/>
    <lineage>
        <taxon>Bacteria</taxon>
        <taxon>Bacillati</taxon>
        <taxon>Actinomycetota</taxon>
        <taxon>Actinomycetes</taxon>
        <taxon>Streptosporangiales</taxon>
        <taxon>Streptosporangiaceae</taxon>
        <taxon>Microtetraspora</taxon>
    </lineage>
</organism>
<reference evidence="3 4" key="1">
    <citation type="submission" date="2024-06" db="EMBL/GenBank/DDBJ databases">
        <title>The Natural Products Discovery Center: Release of the First 8490 Sequenced Strains for Exploring Actinobacteria Biosynthetic Diversity.</title>
        <authorList>
            <person name="Kalkreuter E."/>
            <person name="Kautsar S.A."/>
            <person name="Yang D."/>
            <person name="Bader C.D."/>
            <person name="Teijaro C.N."/>
            <person name="Fluegel L."/>
            <person name="Davis C.M."/>
            <person name="Simpson J.R."/>
            <person name="Lauterbach L."/>
            <person name="Steele A.D."/>
            <person name="Gui C."/>
            <person name="Meng S."/>
            <person name="Li G."/>
            <person name="Viehrig K."/>
            <person name="Ye F."/>
            <person name="Su P."/>
            <person name="Kiefer A.F."/>
            <person name="Nichols A."/>
            <person name="Cepeda A.J."/>
            <person name="Yan W."/>
            <person name="Fan B."/>
            <person name="Jiang Y."/>
            <person name="Adhikari A."/>
            <person name="Zheng C.-J."/>
            <person name="Schuster L."/>
            <person name="Cowan T.M."/>
            <person name="Smanski M.J."/>
            <person name="Chevrette M.G."/>
            <person name="De Carvalho L.P.S."/>
            <person name="Shen B."/>
        </authorList>
    </citation>
    <scope>NUCLEOTIDE SEQUENCE [LARGE SCALE GENOMIC DNA]</scope>
    <source>
        <strain evidence="3 4">NPDC050100</strain>
    </source>
</reference>
<proteinExistence type="predicted"/>
<dbReference type="EMBL" id="JBFALK010000015">
    <property type="protein sequence ID" value="MEV0972014.1"/>
    <property type="molecule type" value="Genomic_DNA"/>
</dbReference>
<feature type="transmembrane region" description="Helical" evidence="1">
    <location>
        <begin position="119"/>
        <end position="139"/>
    </location>
</feature>
<feature type="transmembrane region" description="Helical" evidence="1">
    <location>
        <begin position="6"/>
        <end position="26"/>
    </location>
</feature>
<dbReference type="Pfam" id="PF07331">
    <property type="entry name" value="TctB"/>
    <property type="match status" value="1"/>
</dbReference>
<accession>A0ABV3GK99</accession>
<evidence type="ECO:0000313" key="4">
    <source>
        <dbReference type="Proteomes" id="UP001551675"/>
    </source>
</evidence>
<keyword evidence="1" id="KW-0812">Transmembrane</keyword>